<evidence type="ECO:0000259" key="5">
    <source>
        <dbReference type="PROSITE" id="PS50835"/>
    </source>
</evidence>
<feature type="transmembrane region" description="Helical" evidence="3">
    <location>
        <begin position="321"/>
        <end position="341"/>
    </location>
</feature>
<dbReference type="InterPro" id="IPR036179">
    <property type="entry name" value="Ig-like_dom_sf"/>
</dbReference>
<organism evidence="6 7">
    <name type="scientific">Microtus ochrogaster</name>
    <name type="common">Prairie vole</name>
    <dbReference type="NCBI Taxonomy" id="79684"/>
    <lineage>
        <taxon>Eukaryota</taxon>
        <taxon>Metazoa</taxon>
        <taxon>Chordata</taxon>
        <taxon>Craniata</taxon>
        <taxon>Vertebrata</taxon>
        <taxon>Euteleostomi</taxon>
        <taxon>Mammalia</taxon>
        <taxon>Eutheria</taxon>
        <taxon>Euarchontoglires</taxon>
        <taxon>Glires</taxon>
        <taxon>Rodentia</taxon>
        <taxon>Myomorpha</taxon>
        <taxon>Muroidea</taxon>
        <taxon>Cricetidae</taxon>
        <taxon>Arvicolinae</taxon>
        <taxon>Microtus</taxon>
    </lineage>
</organism>
<accession>A0ABM1TT64</accession>
<evidence type="ECO:0000313" key="6">
    <source>
        <dbReference type="Proteomes" id="UP000694915"/>
    </source>
</evidence>
<protein>
    <submittedName>
        <fullName evidence="7">Leukocyte immunoglobulin-like receptor subfamily A member 3</fullName>
    </submittedName>
</protein>
<gene>
    <name evidence="7" type="primary">LOC101994544</name>
</gene>
<dbReference type="InterPro" id="IPR050412">
    <property type="entry name" value="Ig-like_Receptors_ImmuneReg"/>
</dbReference>
<sequence length="347" mass="38210">MVLGAALPGLVFLMLQRTWAQYGPPPQPFIWAVPGAVVPKGSDVTIFCSIPPSVTIVRLVHLVPRTVWYDGSPQGAQEVLEFSLKNITHRNAGVYYCDYFRGGEWSRSNDILELVVTGIYNEKPFLTADSGPQGISERKVTLLCHTHPSFDIFILCRGGNASFPQSCSRQNQSTFLISPVSPGHKSTYRCFGSQKYSSYLWSLPSDLLEFSIPRPPPQPSIWVVPGAVVSTGSDVTIFCRTLPGVTTVRLARLAPSTVWYDGTPQGAQEVFEFSLKNITQSNAGVYFCAYFNGSQWSRNSKNLDLVITESSTSDCRLENHIQLILAIVILLGLGVLLLDACNNRESP</sequence>
<dbReference type="Proteomes" id="UP000694915">
    <property type="component" value="Unplaced"/>
</dbReference>
<feature type="chain" id="PRO_5046451566" evidence="4">
    <location>
        <begin position="21"/>
        <end position="347"/>
    </location>
</feature>
<dbReference type="InterPro" id="IPR013783">
    <property type="entry name" value="Ig-like_fold"/>
</dbReference>
<dbReference type="InterPro" id="IPR007110">
    <property type="entry name" value="Ig-like_dom"/>
</dbReference>
<keyword evidence="4" id="KW-0732">Signal</keyword>
<proteinExistence type="predicted"/>
<evidence type="ECO:0000256" key="3">
    <source>
        <dbReference type="SAM" id="Phobius"/>
    </source>
</evidence>
<dbReference type="SMART" id="SM00409">
    <property type="entry name" value="IG"/>
    <property type="match status" value="3"/>
</dbReference>
<name>A0ABM1TT64_MICOH</name>
<keyword evidence="3" id="KW-0472">Membrane</keyword>
<dbReference type="PANTHER" id="PTHR11738:SF193">
    <property type="entry name" value="IMMUNOGLOBULIN SUBTYPE DOMAIN-CONTAINING PROTEIN"/>
    <property type="match status" value="1"/>
</dbReference>
<dbReference type="Gene3D" id="2.60.40.10">
    <property type="entry name" value="Immunoglobulins"/>
    <property type="match status" value="3"/>
</dbReference>
<keyword evidence="1" id="KW-1015">Disulfide bond</keyword>
<reference evidence="7" key="1">
    <citation type="submission" date="2025-08" db="UniProtKB">
        <authorList>
            <consortium name="RefSeq"/>
        </authorList>
    </citation>
    <scope>IDENTIFICATION</scope>
</reference>
<keyword evidence="6" id="KW-1185">Reference proteome</keyword>
<evidence type="ECO:0000313" key="7">
    <source>
        <dbReference type="RefSeq" id="XP_026632926.1"/>
    </source>
</evidence>
<keyword evidence="3" id="KW-1133">Transmembrane helix</keyword>
<evidence type="ECO:0000256" key="4">
    <source>
        <dbReference type="SAM" id="SignalP"/>
    </source>
</evidence>
<feature type="signal peptide" evidence="4">
    <location>
        <begin position="1"/>
        <end position="20"/>
    </location>
</feature>
<dbReference type="PROSITE" id="PS50835">
    <property type="entry name" value="IG_LIKE"/>
    <property type="match status" value="2"/>
</dbReference>
<dbReference type="PANTHER" id="PTHR11738">
    <property type="entry name" value="MHC CLASS I NK CELL RECEPTOR"/>
    <property type="match status" value="1"/>
</dbReference>
<feature type="domain" description="Ig-like" evidence="5">
    <location>
        <begin position="219"/>
        <end position="304"/>
    </location>
</feature>
<keyword evidence="2" id="KW-0393">Immunoglobulin domain</keyword>
<feature type="domain" description="Ig-like" evidence="5">
    <location>
        <begin position="26"/>
        <end position="97"/>
    </location>
</feature>
<dbReference type="RefSeq" id="XP_026632926.1">
    <property type="nucleotide sequence ID" value="XM_026777125.1"/>
</dbReference>
<dbReference type="InterPro" id="IPR003599">
    <property type="entry name" value="Ig_sub"/>
</dbReference>
<evidence type="ECO:0000256" key="2">
    <source>
        <dbReference type="ARBA" id="ARBA00023319"/>
    </source>
</evidence>
<dbReference type="GeneID" id="101994544"/>
<keyword evidence="3" id="KW-0812">Transmembrane</keyword>
<dbReference type="SUPFAM" id="SSF48726">
    <property type="entry name" value="Immunoglobulin"/>
    <property type="match status" value="3"/>
</dbReference>
<evidence type="ECO:0000256" key="1">
    <source>
        <dbReference type="ARBA" id="ARBA00023157"/>
    </source>
</evidence>